<keyword evidence="4 5" id="KW-0472">Membrane</keyword>
<evidence type="ECO:0000256" key="5">
    <source>
        <dbReference type="PROSITE-ProRule" id="PRU00205"/>
    </source>
</evidence>
<evidence type="ECO:0000256" key="2">
    <source>
        <dbReference type="ARBA" id="ARBA00022692"/>
    </source>
</evidence>
<evidence type="ECO:0000259" key="7">
    <source>
        <dbReference type="PROSITE" id="PS50922"/>
    </source>
</evidence>
<dbReference type="GO" id="GO:0016020">
    <property type="term" value="C:membrane"/>
    <property type="evidence" value="ECO:0007669"/>
    <property type="project" value="UniProtKB-SubCell"/>
</dbReference>
<evidence type="ECO:0000313" key="9">
    <source>
        <dbReference type="Proteomes" id="UP001187192"/>
    </source>
</evidence>
<dbReference type="InterPro" id="IPR042512">
    <property type="entry name" value="TLCD5"/>
</dbReference>
<dbReference type="PANTHER" id="PTHR31898">
    <property type="entry name" value="TRANSMEMBRANE PROTEIN 136"/>
    <property type="match status" value="1"/>
</dbReference>
<evidence type="ECO:0000256" key="4">
    <source>
        <dbReference type="ARBA" id="ARBA00023136"/>
    </source>
</evidence>
<dbReference type="AlphaFoldDB" id="A0AA87ZEU0"/>
<dbReference type="PROSITE" id="PS50922">
    <property type="entry name" value="TLC"/>
    <property type="match status" value="1"/>
</dbReference>
<proteinExistence type="predicted"/>
<organism evidence="8 9">
    <name type="scientific">Ficus carica</name>
    <name type="common">Common fig</name>
    <dbReference type="NCBI Taxonomy" id="3494"/>
    <lineage>
        <taxon>Eukaryota</taxon>
        <taxon>Viridiplantae</taxon>
        <taxon>Streptophyta</taxon>
        <taxon>Embryophyta</taxon>
        <taxon>Tracheophyta</taxon>
        <taxon>Spermatophyta</taxon>
        <taxon>Magnoliopsida</taxon>
        <taxon>eudicotyledons</taxon>
        <taxon>Gunneridae</taxon>
        <taxon>Pentapetalae</taxon>
        <taxon>rosids</taxon>
        <taxon>fabids</taxon>
        <taxon>Rosales</taxon>
        <taxon>Moraceae</taxon>
        <taxon>Ficeae</taxon>
        <taxon>Ficus</taxon>
    </lineage>
</organism>
<feature type="transmembrane region" description="Helical" evidence="6">
    <location>
        <begin position="6"/>
        <end position="24"/>
    </location>
</feature>
<dbReference type="SMART" id="SM00724">
    <property type="entry name" value="TLC"/>
    <property type="match status" value="1"/>
</dbReference>
<dbReference type="InterPro" id="IPR006634">
    <property type="entry name" value="TLC-dom"/>
</dbReference>
<dbReference type="EMBL" id="BTGU01000005">
    <property type="protein sequence ID" value="GMN35609.1"/>
    <property type="molecule type" value="Genomic_DNA"/>
</dbReference>
<evidence type="ECO:0000256" key="6">
    <source>
        <dbReference type="SAM" id="Phobius"/>
    </source>
</evidence>
<comment type="subcellular location">
    <subcellularLocation>
        <location evidence="1">Membrane</location>
        <topology evidence="1">Multi-pass membrane protein</topology>
    </subcellularLocation>
</comment>
<evidence type="ECO:0000313" key="8">
    <source>
        <dbReference type="EMBL" id="GMN35609.1"/>
    </source>
</evidence>
<keyword evidence="3 6" id="KW-1133">Transmembrane helix</keyword>
<name>A0AA87ZEU0_FICCA</name>
<gene>
    <name evidence="8" type="ORF">TIFTF001_005407</name>
</gene>
<dbReference type="Proteomes" id="UP001187192">
    <property type="component" value="Unassembled WGS sequence"/>
</dbReference>
<evidence type="ECO:0000256" key="1">
    <source>
        <dbReference type="ARBA" id="ARBA00004141"/>
    </source>
</evidence>
<evidence type="ECO:0000256" key="3">
    <source>
        <dbReference type="ARBA" id="ARBA00022989"/>
    </source>
</evidence>
<dbReference type="PANTHER" id="PTHR31898:SF1">
    <property type="entry name" value="TLC DOMAIN-CONTAINING PROTEIN 5"/>
    <property type="match status" value="1"/>
</dbReference>
<reference evidence="8" key="1">
    <citation type="submission" date="2023-07" db="EMBL/GenBank/DDBJ databases">
        <title>draft genome sequence of fig (Ficus carica).</title>
        <authorList>
            <person name="Takahashi T."/>
            <person name="Nishimura K."/>
        </authorList>
    </citation>
    <scope>NUCLEOTIDE SEQUENCE</scope>
</reference>
<dbReference type="Pfam" id="PF03798">
    <property type="entry name" value="TRAM_LAG1_CLN8"/>
    <property type="match status" value="1"/>
</dbReference>
<keyword evidence="9" id="KW-1185">Reference proteome</keyword>
<sequence length="228" mass="25230">MEEYEIRNVVVVGVISWSIAFLVIRKIWSNRSFGFCNRLVSTAHATLAVTLASLSVQDWSCPVCPVASNSSPKQLTTLAVTLSYLIYDLVCCLFDKQFSLDNTFHHLVSIVGITAGLAYGKSGSELVAALWVSELSSPFLHIRELLKELGYKDTDLNLAADISFAVVFSIARMMFGSYITFVTVSASNPIIIQAMAVGLLLVSTFWFYKIARMVKHKLTKRTTSKKLA</sequence>
<comment type="caution">
    <text evidence="8">The sequence shown here is derived from an EMBL/GenBank/DDBJ whole genome shotgun (WGS) entry which is preliminary data.</text>
</comment>
<keyword evidence="2 5" id="KW-0812">Transmembrane</keyword>
<feature type="transmembrane region" description="Helical" evidence="6">
    <location>
        <begin position="158"/>
        <end position="184"/>
    </location>
</feature>
<protein>
    <recommendedName>
        <fullName evidence="7">TLC domain-containing protein</fullName>
    </recommendedName>
</protein>
<feature type="domain" description="TLC" evidence="7">
    <location>
        <begin position="30"/>
        <end position="219"/>
    </location>
</feature>
<feature type="transmembrane region" description="Helical" evidence="6">
    <location>
        <begin position="190"/>
        <end position="211"/>
    </location>
</feature>
<accession>A0AA87ZEU0</accession>